<dbReference type="Pfam" id="PF02698">
    <property type="entry name" value="DUF218"/>
    <property type="match status" value="1"/>
</dbReference>
<evidence type="ECO:0000313" key="3">
    <source>
        <dbReference type="Proteomes" id="UP001500908"/>
    </source>
</evidence>
<reference evidence="3" key="1">
    <citation type="journal article" date="2019" name="Int. J. Syst. Evol. Microbiol.">
        <title>The Global Catalogue of Microorganisms (GCM) 10K type strain sequencing project: providing services to taxonomists for standard genome sequencing and annotation.</title>
        <authorList>
            <consortium name="The Broad Institute Genomics Platform"/>
            <consortium name="The Broad Institute Genome Sequencing Center for Infectious Disease"/>
            <person name="Wu L."/>
            <person name="Ma J."/>
        </authorList>
    </citation>
    <scope>NUCLEOTIDE SEQUENCE [LARGE SCALE GENOMIC DNA]</scope>
    <source>
        <strain evidence="3">JCM 17137</strain>
    </source>
</reference>
<gene>
    <name evidence="2" type="ORF">GCM10022402_31520</name>
</gene>
<comment type="caution">
    <text evidence="2">The sequence shown here is derived from an EMBL/GenBank/DDBJ whole genome shotgun (WGS) entry which is preliminary data.</text>
</comment>
<dbReference type="PANTHER" id="PTHR30336:SF6">
    <property type="entry name" value="INTEGRAL MEMBRANE PROTEIN"/>
    <property type="match status" value="1"/>
</dbReference>
<name>A0ABP7FY95_9ACTN</name>
<keyword evidence="3" id="KW-1185">Reference proteome</keyword>
<feature type="domain" description="DUF218" evidence="1">
    <location>
        <begin position="50"/>
        <end position="169"/>
    </location>
</feature>
<evidence type="ECO:0000313" key="2">
    <source>
        <dbReference type="EMBL" id="GAA3750061.1"/>
    </source>
</evidence>
<dbReference type="Proteomes" id="UP001500908">
    <property type="component" value="Unassembled WGS sequence"/>
</dbReference>
<dbReference type="CDD" id="cd06259">
    <property type="entry name" value="YdcF-like"/>
    <property type="match status" value="1"/>
</dbReference>
<dbReference type="InterPro" id="IPR051599">
    <property type="entry name" value="Cell_Envelope_Assoc"/>
</dbReference>
<organism evidence="2 3">
    <name type="scientific">Salinactinospora qingdaonensis</name>
    <dbReference type="NCBI Taxonomy" id="702744"/>
    <lineage>
        <taxon>Bacteria</taxon>
        <taxon>Bacillati</taxon>
        <taxon>Actinomycetota</taxon>
        <taxon>Actinomycetes</taxon>
        <taxon>Streptosporangiales</taxon>
        <taxon>Nocardiopsidaceae</taxon>
        <taxon>Salinactinospora</taxon>
    </lineage>
</organism>
<dbReference type="RefSeq" id="WP_344972486.1">
    <property type="nucleotide sequence ID" value="NZ_BAABDD010000014.1"/>
</dbReference>
<dbReference type="PANTHER" id="PTHR30336">
    <property type="entry name" value="INNER MEMBRANE PROTEIN, PROBABLE PERMEASE"/>
    <property type="match status" value="1"/>
</dbReference>
<protein>
    <submittedName>
        <fullName evidence="2">ElyC/SanA/YdcF family protein</fullName>
    </submittedName>
</protein>
<dbReference type="EMBL" id="BAABDD010000014">
    <property type="protein sequence ID" value="GAA3750061.1"/>
    <property type="molecule type" value="Genomic_DNA"/>
</dbReference>
<sequence length="216" mass="22660">MTPWQAVLRRRWRLVVVGALVAVLVPLASLHLATAGDRFTVEEEVPPRPVALVLGAAVTAEGEPTPVLARRLDVAARLYRRGSVEAVLVSGNNTAAHHHETEAMRGYLLAAGLPAGQVMTDPAGFRTWDSCARAREVFGVRAAVVVTQDFHLPRALALCRAMGIDAVGVADTSLGSLPVVTLYGHLREVPAAGKALLDLVFRPAPAGAAARGSSSG</sequence>
<evidence type="ECO:0000259" key="1">
    <source>
        <dbReference type="Pfam" id="PF02698"/>
    </source>
</evidence>
<proteinExistence type="predicted"/>
<dbReference type="InterPro" id="IPR003848">
    <property type="entry name" value="DUF218"/>
</dbReference>
<accession>A0ABP7FY95</accession>